<proteinExistence type="predicted"/>
<evidence type="ECO:0000313" key="2">
    <source>
        <dbReference type="Proteomes" id="UP001529510"/>
    </source>
</evidence>
<dbReference type="EMBL" id="JAMKFB020000022">
    <property type="protein sequence ID" value="KAL0161470.1"/>
    <property type="molecule type" value="Genomic_DNA"/>
</dbReference>
<reference evidence="1 2" key="1">
    <citation type="submission" date="2024-05" db="EMBL/GenBank/DDBJ databases">
        <title>Genome sequencing and assembly of Indian major carp, Cirrhinus mrigala (Hamilton, 1822).</title>
        <authorList>
            <person name="Mohindra V."/>
            <person name="Chowdhury L.M."/>
            <person name="Lal K."/>
            <person name="Jena J.K."/>
        </authorList>
    </citation>
    <scope>NUCLEOTIDE SEQUENCE [LARGE SCALE GENOMIC DNA]</scope>
    <source>
        <strain evidence="1">CM1030</strain>
        <tissue evidence="1">Blood</tissue>
    </source>
</reference>
<evidence type="ECO:0000313" key="1">
    <source>
        <dbReference type="EMBL" id="KAL0161470.1"/>
    </source>
</evidence>
<dbReference type="Proteomes" id="UP001529510">
    <property type="component" value="Unassembled WGS sequence"/>
</dbReference>
<name>A0ABD0NJF3_CIRMR</name>
<feature type="non-terminal residue" evidence="1">
    <location>
        <position position="53"/>
    </location>
</feature>
<keyword evidence="2" id="KW-1185">Reference proteome</keyword>
<organism evidence="1 2">
    <name type="scientific">Cirrhinus mrigala</name>
    <name type="common">Mrigala</name>
    <dbReference type="NCBI Taxonomy" id="683832"/>
    <lineage>
        <taxon>Eukaryota</taxon>
        <taxon>Metazoa</taxon>
        <taxon>Chordata</taxon>
        <taxon>Craniata</taxon>
        <taxon>Vertebrata</taxon>
        <taxon>Euteleostomi</taxon>
        <taxon>Actinopterygii</taxon>
        <taxon>Neopterygii</taxon>
        <taxon>Teleostei</taxon>
        <taxon>Ostariophysi</taxon>
        <taxon>Cypriniformes</taxon>
        <taxon>Cyprinidae</taxon>
        <taxon>Labeoninae</taxon>
        <taxon>Labeonini</taxon>
        <taxon>Cirrhinus</taxon>
    </lineage>
</organism>
<comment type="caution">
    <text evidence="1">The sequence shown here is derived from an EMBL/GenBank/DDBJ whole genome shotgun (WGS) entry which is preliminary data.</text>
</comment>
<sequence>IIPTAATVKRDPATAAAAEIGTTIDAESEWEFVKKTLMVTVRKIVEETLGLML</sequence>
<accession>A0ABD0NJF3</accession>
<dbReference type="AlphaFoldDB" id="A0ABD0NJF3"/>
<gene>
    <name evidence="1" type="ORF">M9458_045195</name>
</gene>
<feature type="non-terminal residue" evidence="1">
    <location>
        <position position="1"/>
    </location>
</feature>
<protein>
    <submittedName>
        <fullName evidence="1">Uncharacterized protein</fullName>
    </submittedName>
</protein>